<dbReference type="AlphaFoldDB" id="U5T6F5"/>
<feature type="signal peptide" evidence="2">
    <location>
        <begin position="1"/>
        <end position="23"/>
    </location>
</feature>
<name>U5T6F5_9GAMM</name>
<gene>
    <name evidence="3" type="ORF">SPICUR_04700</name>
</gene>
<organism evidence="3 4">
    <name type="scientific">Spiribacter curvatus</name>
    <dbReference type="NCBI Taxonomy" id="1335757"/>
    <lineage>
        <taxon>Bacteria</taxon>
        <taxon>Pseudomonadati</taxon>
        <taxon>Pseudomonadota</taxon>
        <taxon>Gammaproteobacteria</taxon>
        <taxon>Chromatiales</taxon>
        <taxon>Ectothiorhodospiraceae</taxon>
        <taxon>Spiribacter</taxon>
    </lineage>
</organism>
<evidence type="ECO:0000256" key="2">
    <source>
        <dbReference type="SAM" id="SignalP"/>
    </source>
</evidence>
<keyword evidence="4" id="KW-1185">Reference proteome</keyword>
<evidence type="ECO:0000313" key="4">
    <source>
        <dbReference type="Proteomes" id="UP000017640"/>
    </source>
</evidence>
<proteinExistence type="predicted"/>
<dbReference type="OrthoDB" id="5566524at2"/>
<reference evidence="3 4" key="1">
    <citation type="journal article" date="2013" name="BMC Genomics">
        <title>Genomes of "Spiribacter", a streamlined, successful halophilic bacterium.</title>
        <authorList>
            <person name="Lopez-Perez M."/>
            <person name="Ghai R."/>
            <person name="Leon M.J."/>
            <person name="Rodriguez-Olmos A."/>
            <person name="Copa-Patino J.L."/>
            <person name="Soliveri J."/>
            <person name="Sanchez-Porro C."/>
            <person name="Ventosa A."/>
            <person name="Rodriguez-Valera F."/>
        </authorList>
    </citation>
    <scope>NUCLEOTIDE SEQUENCE [LARGE SCALE GENOMIC DNA]</scope>
    <source>
        <strain evidence="3 4">UAH-SP71</strain>
    </source>
</reference>
<evidence type="ECO:0000256" key="1">
    <source>
        <dbReference type="SAM" id="MobiDB-lite"/>
    </source>
</evidence>
<sequence length="196" mass="21443">MTGRAIIAALAVALLLTAGRSVGQTTDGADGPPRYQVEVVVFTQPPIGERRQEAPATEPTPLPRRLAWPLGEPDDGLLGYDRLPASSHQLTGTARRIDAQAGFDVRWHAAWEQPGVSRGQAQPLVLPAIDSIPSLEGTIQISRERYRHARVELRYAESADAHWTLSASRRLRGEAPHYFDHPVLGVVIRVDPLTVD</sequence>
<dbReference type="EMBL" id="CP005990">
    <property type="protein sequence ID" value="AGY91918.1"/>
    <property type="molecule type" value="Genomic_DNA"/>
</dbReference>
<feature type="region of interest" description="Disordered" evidence="1">
    <location>
        <begin position="46"/>
        <end position="65"/>
    </location>
</feature>
<dbReference type="KEGG" id="spiu:SPICUR_04700"/>
<feature type="chain" id="PRO_5004664469" evidence="2">
    <location>
        <begin position="24"/>
        <end position="196"/>
    </location>
</feature>
<keyword evidence="2" id="KW-0732">Signal</keyword>
<protein>
    <submittedName>
        <fullName evidence="3">Uncharacterized protein</fullName>
    </submittedName>
</protein>
<dbReference type="InterPro" id="IPR021241">
    <property type="entry name" value="CsiV"/>
</dbReference>
<dbReference type="HOGENOM" id="CLU_072067_1_0_6"/>
<dbReference type="RefSeq" id="WP_023366557.1">
    <property type="nucleotide sequence ID" value="NC_022664.1"/>
</dbReference>
<dbReference type="STRING" id="1335757.SPICUR_04700"/>
<evidence type="ECO:0000313" key="3">
    <source>
        <dbReference type="EMBL" id="AGY91918.1"/>
    </source>
</evidence>
<dbReference type="Pfam" id="PF10972">
    <property type="entry name" value="CsiV"/>
    <property type="match status" value="1"/>
</dbReference>
<accession>U5T6F5</accession>
<dbReference type="Proteomes" id="UP000017640">
    <property type="component" value="Chromosome"/>
</dbReference>